<name>A0A0A0K896_CUCSA</name>
<dbReference type="AlphaFoldDB" id="A0A0A0K896"/>
<organism evidence="1 2">
    <name type="scientific">Cucumis sativus</name>
    <name type="common">Cucumber</name>
    <dbReference type="NCBI Taxonomy" id="3659"/>
    <lineage>
        <taxon>Eukaryota</taxon>
        <taxon>Viridiplantae</taxon>
        <taxon>Streptophyta</taxon>
        <taxon>Embryophyta</taxon>
        <taxon>Tracheophyta</taxon>
        <taxon>Spermatophyta</taxon>
        <taxon>Magnoliopsida</taxon>
        <taxon>eudicotyledons</taxon>
        <taxon>Gunneridae</taxon>
        <taxon>Pentapetalae</taxon>
        <taxon>rosids</taxon>
        <taxon>fabids</taxon>
        <taxon>Cucurbitales</taxon>
        <taxon>Cucurbitaceae</taxon>
        <taxon>Benincaseae</taxon>
        <taxon>Cucumis</taxon>
    </lineage>
</organism>
<reference evidence="1 2" key="3">
    <citation type="journal article" date="2010" name="BMC Genomics">
        <title>Transcriptome sequencing and comparative analysis of cucumber flowers with different sex types.</title>
        <authorList>
            <person name="Guo S."/>
            <person name="Zheng Y."/>
            <person name="Joung J.G."/>
            <person name="Liu S."/>
            <person name="Zhang Z."/>
            <person name="Crasta O.R."/>
            <person name="Sobral B.W."/>
            <person name="Xu Y."/>
            <person name="Huang S."/>
            <person name="Fei Z."/>
        </authorList>
    </citation>
    <scope>NUCLEOTIDE SEQUENCE [LARGE SCALE GENOMIC DNA]</scope>
    <source>
        <strain evidence="2">cv. 9930</strain>
    </source>
</reference>
<evidence type="ECO:0000313" key="1">
    <source>
        <dbReference type="EMBL" id="KGN44562.1"/>
    </source>
</evidence>
<evidence type="ECO:0000313" key="2">
    <source>
        <dbReference type="Proteomes" id="UP000029981"/>
    </source>
</evidence>
<proteinExistence type="predicted"/>
<reference evidence="1 2" key="2">
    <citation type="journal article" date="2009" name="PLoS ONE">
        <title>An integrated genetic and cytogenetic map of the cucumber genome.</title>
        <authorList>
            <person name="Ren Y."/>
            <person name="Zhang Z."/>
            <person name="Liu J."/>
            <person name="Staub J.E."/>
            <person name="Han Y."/>
            <person name="Cheng Z."/>
            <person name="Li X."/>
            <person name="Lu J."/>
            <person name="Miao H."/>
            <person name="Kang H."/>
            <person name="Xie B."/>
            <person name="Gu X."/>
            <person name="Wang X."/>
            <person name="Du Y."/>
            <person name="Jin W."/>
            <person name="Huang S."/>
        </authorList>
    </citation>
    <scope>NUCLEOTIDE SEQUENCE [LARGE SCALE GENOMIC DNA]</scope>
    <source>
        <strain evidence="2">cv. 9930</strain>
    </source>
</reference>
<dbReference type="Proteomes" id="UP000029981">
    <property type="component" value="Chromosome 7"/>
</dbReference>
<dbReference type="EMBL" id="CM002928">
    <property type="protein sequence ID" value="KGN44562.1"/>
    <property type="molecule type" value="Genomic_DNA"/>
</dbReference>
<protein>
    <submittedName>
        <fullName evidence="1">Uncharacterized protein</fullName>
    </submittedName>
</protein>
<keyword evidence="2" id="KW-1185">Reference proteome</keyword>
<dbReference type="Gramene" id="KGN44562">
    <property type="protein sequence ID" value="KGN44562"/>
    <property type="gene ID" value="Csa_7G334420"/>
</dbReference>
<reference evidence="1 2" key="1">
    <citation type="journal article" date="2009" name="Nat. Genet.">
        <title>The genome of the cucumber, Cucumis sativus L.</title>
        <authorList>
            <person name="Huang S."/>
            <person name="Li R."/>
            <person name="Zhang Z."/>
            <person name="Li L."/>
            <person name="Gu X."/>
            <person name="Fan W."/>
            <person name="Lucas W.J."/>
            <person name="Wang X."/>
            <person name="Xie B."/>
            <person name="Ni P."/>
            <person name="Ren Y."/>
            <person name="Zhu H."/>
            <person name="Li J."/>
            <person name="Lin K."/>
            <person name="Jin W."/>
            <person name="Fei Z."/>
            <person name="Li G."/>
            <person name="Staub J."/>
            <person name="Kilian A."/>
            <person name="van der Vossen E.A."/>
            <person name="Wu Y."/>
            <person name="Guo J."/>
            <person name="He J."/>
            <person name="Jia Z."/>
            <person name="Ren Y."/>
            <person name="Tian G."/>
            <person name="Lu Y."/>
            <person name="Ruan J."/>
            <person name="Qian W."/>
            <person name="Wang M."/>
            <person name="Huang Q."/>
            <person name="Li B."/>
            <person name="Xuan Z."/>
            <person name="Cao J."/>
            <person name="Asan"/>
            <person name="Wu Z."/>
            <person name="Zhang J."/>
            <person name="Cai Q."/>
            <person name="Bai Y."/>
            <person name="Zhao B."/>
            <person name="Han Y."/>
            <person name="Li Y."/>
            <person name="Li X."/>
            <person name="Wang S."/>
            <person name="Shi Q."/>
            <person name="Liu S."/>
            <person name="Cho W.K."/>
            <person name="Kim J.Y."/>
            <person name="Xu Y."/>
            <person name="Heller-Uszynska K."/>
            <person name="Miao H."/>
            <person name="Cheng Z."/>
            <person name="Zhang S."/>
            <person name="Wu J."/>
            <person name="Yang Y."/>
            <person name="Kang H."/>
            <person name="Li M."/>
            <person name="Liang H."/>
            <person name="Ren X."/>
            <person name="Shi Z."/>
            <person name="Wen M."/>
            <person name="Jian M."/>
            <person name="Yang H."/>
            <person name="Zhang G."/>
            <person name="Yang Z."/>
            <person name="Chen R."/>
            <person name="Liu S."/>
            <person name="Li J."/>
            <person name="Ma L."/>
            <person name="Liu H."/>
            <person name="Zhou Y."/>
            <person name="Zhao J."/>
            <person name="Fang X."/>
            <person name="Li G."/>
            <person name="Fang L."/>
            <person name="Li Y."/>
            <person name="Liu D."/>
            <person name="Zheng H."/>
            <person name="Zhang Y."/>
            <person name="Qin N."/>
            <person name="Li Z."/>
            <person name="Yang G."/>
            <person name="Yang S."/>
            <person name="Bolund L."/>
            <person name="Kristiansen K."/>
            <person name="Zheng H."/>
            <person name="Li S."/>
            <person name="Zhang X."/>
            <person name="Yang H."/>
            <person name="Wang J."/>
            <person name="Sun R."/>
            <person name="Zhang B."/>
            <person name="Jiang S."/>
            <person name="Wang J."/>
            <person name="Du Y."/>
            <person name="Li S."/>
        </authorList>
    </citation>
    <scope>NUCLEOTIDE SEQUENCE [LARGE SCALE GENOMIC DNA]</scope>
    <source>
        <strain evidence="2">cv. 9930</strain>
    </source>
</reference>
<sequence length="76" mass="8935">MICTRLNCAWWETLESDELRWLTTRDGGECCVDEDETNGSRMENLSLTGVRQTLRLRGRPERDATKTMKMERLRGR</sequence>
<reference evidence="1 2" key="4">
    <citation type="journal article" date="2011" name="BMC Genomics">
        <title>RNA-Seq improves annotation of protein-coding genes in the cucumber genome.</title>
        <authorList>
            <person name="Li Z."/>
            <person name="Zhang Z."/>
            <person name="Yan P."/>
            <person name="Huang S."/>
            <person name="Fei Z."/>
            <person name="Lin K."/>
        </authorList>
    </citation>
    <scope>NUCLEOTIDE SEQUENCE [LARGE SCALE GENOMIC DNA]</scope>
    <source>
        <strain evidence="2">cv. 9930</strain>
    </source>
</reference>
<accession>A0A0A0K896</accession>
<gene>
    <name evidence="1" type="ORF">Csa_7G334420</name>
</gene>